<dbReference type="RefSeq" id="WP_061834803.1">
    <property type="nucleotide sequence ID" value="NZ_LUKE01000001.1"/>
</dbReference>
<evidence type="ECO:0000256" key="4">
    <source>
        <dbReference type="ARBA" id="ARBA00022679"/>
    </source>
</evidence>
<dbReference type="CDD" id="cd00609">
    <property type="entry name" value="AAT_like"/>
    <property type="match status" value="1"/>
</dbReference>
<dbReference type="GO" id="GO:0030170">
    <property type="term" value="F:pyridoxal phosphate binding"/>
    <property type="evidence" value="ECO:0007669"/>
    <property type="project" value="InterPro"/>
</dbReference>
<name>A0A150WS80_BDEBC</name>
<evidence type="ECO:0000256" key="5">
    <source>
        <dbReference type="ARBA" id="ARBA00022898"/>
    </source>
</evidence>
<dbReference type="InterPro" id="IPR015422">
    <property type="entry name" value="PyrdxlP-dep_Trfase_small"/>
</dbReference>
<sequence>MISLSKRAQNLKTSPTLALVAKAKELASQGHDVISLTVGEPDWQTFKAPSEAGIEAIQKGITKYTPANGTIELRKAICEKLKSELNFDYGPKEITVASGAKYVIFAALQMLCSPGDEVIIATPYWVSYPTMVELADGVPHIVECGEKENFKITPALLEKAINAKTRAFLFCSPSNPTGLAYTADELKALADVLRKHPQVAVISDDIYNRLVFDGTKVAPHLLQVAPDLKDRTILVNGGSKAYSMTGWRIGWAAGPEKIITAMGDYQSQSTGSPSSISQHALLAALKNSESDVTHVVKTLISRKNAGMKELATIPQFKVADPQGAFYFWVDVRAFLGKTFKGQKIANDKDFCGVLLNQFYVATVPGAECGSDGFMRLSFAVTEETMARAVARMREFVAQLT</sequence>
<dbReference type="FunFam" id="3.40.640.10:FF:000033">
    <property type="entry name" value="Aspartate aminotransferase"/>
    <property type="match status" value="1"/>
</dbReference>
<evidence type="ECO:0000259" key="6">
    <source>
        <dbReference type="Pfam" id="PF00155"/>
    </source>
</evidence>
<proteinExistence type="inferred from homology"/>
<keyword evidence="8" id="KW-1185">Reference proteome</keyword>
<dbReference type="GO" id="GO:0008483">
    <property type="term" value="F:transaminase activity"/>
    <property type="evidence" value="ECO:0007669"/>
    <property type="project" value="UniProtKB-KW"/>
</dbReference>
<gene>
    <name evidence="7" type="ORF">AZI86_09490</name>
</gene>
<keyword evidence="4 7" id="KW-0808">Transferase</keyword>
<evidence type="ECO:0000256" key="2">
    <source>
        <dbReference type="ARBA" id="ARBA00007441"/>
    </source>
</evidence>
<dbReference type="OrthoDB" id="392079at2"/>
<dbReference type="AlphaFoldDB" id="A0A150WS80"/>
<evidence type="ECO:0000313" key="7">
    <source>
        <dbReference type="EMBL" id="KYG67228.1"/>
    </source>
</evidence>
<comment type="caution">
    <text evidence="7">The sequence shown here is derived from an EMBL/GenBank/DDBJ whole genome shotgun (WGS) entry which is preliminary data.</text>
</comment>
<dbReference type="InterPro" id="IPR004839">
    <property type="entry name" value="Aminotransferase_I/II_large"/>
</dbReference>
<dbReference type="GO" id="GO:0006520">
    <property type="term" value="P:amino acid metabolic process"/>
    <property type="evidence" value="ECO:0007669"/>
    <property type="project" value="InterPro"/>
</dbReference>
<dbReference type="PANTHER" id="PTHR46383">
    <property type="entry name" value="ASPARTATE AMINOTRANSFERASE"/>
    <property type="match status" value="1"/>
</dbReference>
<organism evidence="7 8">
    <name type="scientific">Bdellovibrio bacteriovorus</name>
    <dbReference type="NCBI Taxonomy" id="959"/>
    <lineage>
        <taxon>Bacteria</taxon>
        <taxon>Pseudomonadati</taxon>
        <taxon>Bdellovibrionota</taxon>
        <taxon>Bdellovibrionia</taxon>
        <taxon>Bdellovibrionales</taxon>
        <taxon>Pseudobdellovibrionaceae</taxon>
        <taxon>Bdellovibrio</taxon>
    </lineage>
</organism>
<dbReference type="InterPro" id="IPR015424">
    <property type="entry name" value="PyrdxlP-dep_Trfase"/>
</dbReference>
<dbReference type="EMBL" id="LUKE01000001">
    <property type="protein sequence ID" value="KYG67228.1"/>
    <property type="molecule type" value="Genomic_DNA"/>
</dbReference>
<evidence type="ECO:0000313" key="8">
    <source>
        <dbReference type="Proteomes" id="UP000075320"/>
    </source>
</evidence>
<dbReference type="Pfam" id="PF00155">
    <property type="entry name" value="Aminotran_1_2"/>
    <property type="match status" value="1"/>
</dbReference>
<dbReference type="SUPFAM" id="SSF53383">
    <property type="entry name" value="PLP-dependent transferases"/>
    <property type="match status" value="1"/>
</dbReference>
<dbReference type="InterPro" id="IPR050596">
    <property type="entry name" value="AspAT/PAT-like"/>
</dbReference>
<evidence type="ECO:0000256" key="1">
    <source>
        <dbReference type="ARBA" id="ARBA00001933"/>
    </source>
</evidence>
<comment type="cofactor">
    <cofactor evidence="1">
        <name>pyridoxal 5'-phosphate</name>
        <dbReference type="ChEBI" id="CHEBI:597326"/>
    </cofactor>
</comment>
<dbReference type="Gene3D" id="3.40.640.10">
    <property type="entry name" value="Type I PLP-dependent aspartate aminotransferase-like (Major domain)"/>
    <property type="match status" value="1"/>
</dbReference>
<comment type="similarity">
    <text evidence="2">Belongs to the class-I pyridoxal-phosphate-dependent aminotransferase family.</text>
</comment>
<keyword evidence="5" id="KW-0663">Pyridoxal phosphate</keyword>
<keyword evidence="3 7" id="KW-0032">Aminotransferase</keyword>
<accession>A0A150WS80</accession>
<reference evidence="7 8" key="1">
    <citation type="submission" date="2016-03" db="EMBL/GenBank/DDBJ databases">
        <authorList>
            <person name="Ploux O."/>
        </authorList>
    </citation>
    <scope>NUCLEOTIDE SEQUENCE [LARGE SCALE GENOMIC DNA]</scope>
    <source>
        <strain evidence="7 8">R0</strain>
    </source>
</reference>
<dbReference type="InterPro" id="IPR015421">
    <property type="entry name" value="PyrdxlP-dep_Trfase_major"/>
</dbReference>
<dbReference type="Gene3D" id="3.90.1150.10">
    <property type="entry name" value="Aspartate Aminotransferase, domain 1"/>
    <property type="match status" value="1"/>
</dbReference>
<evidence type="ECO:0000256" key="3">
    <source>
        <dbReference type="ARBA" id="ARBA00022576"/>
    </source>
</evidence>
<dbReference type="PANTHER" id="PTHR46383:SF1">
    <property type="entry name" value="ASPARTATE AMINOTRANSFERASE"/>
    <property type="match status" value="1"/>
</dbReference>
<protein>
    <submittedName>
        <fullName evidence="7">Aspartate aminotransferase</fullName>
    </submittedName>
</protein>
<dbReference type="Proteomes" id="UP000075320">
    <property type="component" value="Unassembled WGS sequence"/>
</dbReference>
<feature type="domain" description="Aminotransferase class I/classII large" evidence="6">
    <location>
        <begin position="32"/>
        <end position="391"/>
    </location>
</feature>